<dbReference type="InterPro" id="IPR036962">
    <property type="entry name" value="Glyco_hydro_3_N_sf"/>
</dbReference>
<evidence type="ECO:0000313" key="1">
    <source>
        <dbReference type="EMBL" id="VEH66195.1"/>
    </source>
</evidence>
<accession>A0A448MM05</accession>
<keyword evidence="1" id="KW-0326">Glycosidase</keyword>
<dbReference type="Gene3D" id="3.20.20.300">
    <property type="entry name" value="Glycoside hydrolase, family 3, N-terminal domain"/>
    <property type="match status" value="1"/>
</dbReference>
<dbReference type="EMBL" id="LR134405">
    <property type="protein sequence ID" value="VEH66195.1"/>
    <property type="molecule type" value="Genomic_DNA"/>
</dbReference>
<keyword evidence="1" id="KW-0378">Hydrolase</keyword>
<dbReference type="EC" id="3.2.1.52" evidence="1"/>
<name>A0A448MM05_9PAST</name>
<dbReference type="Proteomes" id="UP000278733">
    <property type="component" value="Chromosome"/>
</dbReference>
<dbReference type="KEGG" id="rpne:NCTC8284_01357"/>
<sequence length="45" mass="5418">MSTLLIDLEGYELSQEEIELLEHPLVAGLILFTRNFMIENRFRHW</sequence>
<gene>
    <name evidence="1" type="primary">nagZ_1</name>
    <name evidence="1" type="ORF">NCTC8284_01357</name>
</gene>
<dbReference type="AlphaFoldDB" id="A0A448MM05"/>
<proteinExistence type="predicted"/>
<reference evidence="1 2" key="1">
    <citation type="submission" date="2018-12" db="EMBL/GenBank/DDBJ databases">
        <authorList>
            <consortium name="Pathogen Informatics"/>
        </authorList>
    </citation>
    <scope>NUCLEOTIDE SEQUENCE [LARGE SCALE GENOMIC DNA]</scope>
    <source>
        <strain evidence="1 2">NCTC8284</strain>
    </source>
</reference>
<organism evidence="1 2">
    <name type="scientific">Rodentibacter pneumotropicus</name>
    <dbReference type="NCBI Taxonomy" id="758"/>
    <lineage>
        <taxon>Bacteria</taxon>
        <taxon>Pseudomonadati</taxon>
        <taxon>Pseudomonadota</taxon>
        <taxon>Gammaproteobacteria</taxon>
        <taxon>Pasteurellales</taxon>
        <taxon>Pasteurellaceae</taxon>
        <taxon>Rodentibacter</taxon>
    </lineage>
</organism>
<evidence type="ECO:0000313" key="2">
    <source>
        <dbReference type="Proteomes" id="UP000278733"/>
    </source>
</evidence>
<dbReference type="GO" id="GO:0005975">
    <property type="term" value="P:carbohydrate metabolic process"/>
    <property type="evidence" value="ECO:0007669"/>
    <property type="project" value="InterPro"/>
</dbReference>
<dbReference type="GO" id="GO:0004563">
    <property type="term" value="F:beta-N-acetylhexosaminidase activity"/>
    <property type="evidence" value="ECO:0007669"/>
    <property type="project" value="UniProtKB-EC"/>
</dbReference>
<protein>
    <submittedName>
        <fullName evidence="1">Beta-hexosaminidase</fullName>
        <ecNumber evidence="1">3.2.1.52</ecNumber>
    </submittedName>
</protein>